<dbReference type="Pfam" id="PF26045">
    <property type="entry name" value="OB_2TM_halo"/>
    <property type="match status" value="1"/>
</dbReference>
<accession>A0ABD6C6S2</accession>
<feature type="transmembrane region" description="Helical" evidence="1">
    <location>
        <begin position="119"/>
        <end position="137"/>
    </location>
</feature>
<gene>
    <name evidence="2" type="ORF">ACFR9U_01920</name>
</gene>
<dbReference type="AlphaFoldDB" id="A0ABD6C6S2"/>
<keyword evidence="1" id="KW-0472">Membrane</keyword>
<evidence type="ECO:0000313" key="2">
    <source>
        <dbReference type="EMBL" id="MFD1585725.1"/>
    </source>
</evidence>
<proteinExistence type="predicted"/>
<evidence type="ECO:0008006" key="4">
    <source>
        <dbReference type="Google" id="ProtNLM"/>
    </source>
</evidence>
<sequence>MRVGDERGRRAALVLLLVALQVGMLFDYGRYVERRPTAEDFADDYGTYVGRTVQFDGTVVATDPTVVAVDGTSDRLELTLHGFDRSVERGTAVDVFGTLHADHTVQVKSGVAQQTANRMYMYGISFVALVFVVGLGLRDWRFDARALVFRKRRDE</sequence>
<protein>
    <recommendedName>
        <fullName evidence="4">DNA-binding protein</fullName>
    </recommendedName>
</protein>
<dbReference type="Proteomes" id="UP001597119">
    <property type="component" value="Unassembled WGS sequence"/>
</dbReference>
<feature type="transmembrane region" description="Helical" evidence="1">
    <location>
        <begin position="12"/>
        <end position="31"/>
    </location>
</feature>
<keyword evidence="1" id="KW-1133">Transmembrane helix</keyword>
<evidence type="ECO:0000313" key="3">
    <source>
        <dbReference type="Proteomes" id="UP001597119"/>
    </source>
</evidence>
<keyword evidence="3" id="KW-1185">Reference proteome</keyword>
<reference evidence="2 3" key="1">
    <citation type="journal article" date="2019" name="Int. J. Syst. Evol. Microbiol.">
        <title>The Global Catalogue of Microorganisms (GCM) 10K type strain sequencing project: providing services to taxonomists for standard genome sequencing and annotation.</title>
        <authorList>
            <consortium name="The Broad Institute Genomics Platform"/>
            <consortium name="The Broad Institute Genome Sequencing Center for Infectious Disease"/>
            <person name="Wu L."/>
            <person name="Ma J."/>
        </authorList>
    </citation>
    <scope>NUCLEOTIDE SEQUENCE [LARGE SCALE GENOMIC DNA]</scope>
    <source>
        <strain evidence="2 3">CGMCC 1.12125</strain>
    </source>
</reference>
<organism evidence="2 3">
    <name type="scientific">Halorientalis brevis</name>
    <dbReference type="NCBI Taxonomy" id="1126241"/>
    <lineage>
        <taxon>Archaea</taxon>
        <taxon>Methanobacteriati</taxon>
        <taxon>Methanobacteriota</taxon>
        <taxon>Stenosarchaea group</taxon>
        <taxon>Halobacteria</taxon>
        <taxon>Halobacteriales</taxon>
        <taxon>Haloarculaceae</taxon>
        <taxon>Halorientalis</taxon>
    </lineage>
</organism>
<name>A0ABD6C6S2_9EURY</name>
<dbReference type="InterPro" id="IPR058927">
    <property type="entry name" value="OB_2TM"/>
</dbReference>
<dbReference type="EMBL" id="JBHUDJ010000001">
    <property type="protein sequence ID" value="MFD1585725.1"/>
    <property type="molecule type" value="Genomic_DNA"/>
</dbReference>
<comment type="caution">
    <text evidence="2">The sequence shown here is derived from an EMBL/GenBank/DDBJ whole genome shotgun (WGS) entry which is preliminary data.</text>
</comment>
<dbReference type="RefSeq" id="WP_247377237.1">
    <property type="nucleotide sequence ID" value="NZ_JALLGV010000003.1"/>
</dbReference>
<evidence type="ECO:0000256" key="1">
    <source>
        <dbReference type="SAM" id="Phobius"/>
    </source>
</evidence>
<keyword evidence="1" id="KW-0812">Transmembrane</keyword>